<dbReference type="PANTHER" id="PTHR13887">
    <property type="entry name" value="GLUTATHIONE S-TRANSFERASE KAPPA"/>
    <property type="match status" value="1"/>
</dbReference>
<dbReference type="InterPro" id="IPR006311">
    <property type="entry name" value="TAT_signal"/>
</dbReference>
<comment type="similarity">
    <text evidence="2">Belongs to the glutaredoxin family.</text>
</comment>
<feature type="domain" description="Thioredoxin-like fold" evidence="9">
    <location>
        <begin position="70"/>
        <end position="223"/>
    </location>
</feature>
<organism evidence="10 11">
    <name type="scientific">Haloarcula nitratireducens</name>
    <dbReference type="NCBI Taxonomy" id="2487749"/>
    <lineage>
        <taxon>Archaea</taxon>
        <taxon>Methanobacteriati</taxon>
        <taxon>Methanobacteriota</taxon>
        <taxon>Stenosarchaea group</taxon>
        <taxon>Halobacteria</taxon>
        <taxon>Halobacteriales</taxon>
        <taxon>Haloarculaceae</taxon>
        <taxon>Haloarcula</taxon>
    </lineage>
</organism>
<proteinExistence type="inferred from homology"/>
<dbReference type="Gene3D" id="3.40.30.10">
    <property type="entry name" value="Glutaredoxin"/>
    <property type="match status" value="1"/>
</dbReference>
<keyword evidence="6" id="KW-1015">Disulfide bond</keyword>
<evidence type="ECO:0000256" key="5">
    <source>
        <dbReference type="ARBA" id="ARBA00023002"/>
    </source>
</evidence>
<evidence type="ECO:0000256" key="1">
    <source>
        <dbReference type="ARBA" id="ARBA00005791"/>
    </source>
</evidence>
<evidence type="ECO:0000259" key="9">
    <source>
        <dbReference type="Pfam" id="PF13462"/>
    </source>
</evidence>
<evidence type="ECO:0000256" key="8">
    <source>
        <dbReference type="SAM" id="MobiDB-lite"/>
    </source>
</evidence>
<dbReference type="Proteomes" id="UP001430455">
    <property type="component" value="Unassembled WGS sequence"/>
</dbReference>
<evidence type="ECO:0000313" key="10">
    <source>
        <dbReference type="EMBL" id="MBX0294234.1"/>
    </source>
</evidence>
<keyword evidence="3" id="KW-0732">Signal</keyword>
<evidence type="ECO:0000256" key="7">
    <source>
        <dbReference type="ARBA" id="ARBA00023284"/>
    </source>
</evidence>
<keyword evidence="11" id="KW-1185">Reference proteome</keyword>
<dbReference type="GO" id="GO:0016491">
    <property type="term" value="F:oxidoreductase activity"/>
    <property type="evidence" value="ECO:0007669"/>
    <property type="project" value="UniProtKB-KW"/>
</dbReference>
<accession>A0AAW4P8M9</accession>
<reference evidence="10 11" key="1">
    <citation type="submission" date="2021-06" db="EMBL/GenBank/DDBJ databases">
        <title>Halomicroarcula sp. a new haloarchaeum isolated from saline soil.</title>
        <authorList>
            <person name="Duran-Viseras A."/>
            <person name="Sanchez-Porro C."/>
            <person name="Ventosa A."/>
        </authorList>
    </citation>
    <scope>NUCLEOTIDE SEQUENCE [LARGE SCALE GENOMIC DNA]</scope>
    <source>
        <strain evidence="10 11">F27</strain>
    </source>
</reference>
<sequence length="239" mass="24959">MTRLSRRAFLASSVALAGGLTGCSGLGSTGPTGEGSADGSDGSSGGTNSNGGTGSTDGTGTATGDLLPAPVAGDPDADVTVTAWEDYACPHCRTYSTAVYPKVKSDYISNGSIRYEFHDFPVMDSQVTWQAANAARAVQVEAGDEAYFTYSKRLYENQRRLGPDVYAELTDGLDAGGDVVRQAATNRTYDPTIKADRQAAIDKGLRGTPAVIVDGNQVQWENEIAYAPVRDAIESALNG</sequence>
<feature type="compositionally biased region" description="Gly residues" evidence="8">
    <location>
        <begin position="42"/>
        <end position="57"/>
    </location>
</feature>
<dbReference type="PANTHER" id="PTHR13887:SF14">
    <property type="entry name" value="DISULFIDE BOND FORMATION PROTEIN D"/>
    <property type="match status" value="1"/>
</dbReference>
<dbReference type="InterPro" id="IPR012336">
    <property type="entry name" value="Thioredoxin-like_fold"/>
</dbReference>
<dbReference type="SUPFAM" id="SSF52833">
    <property type="entry name" value="Thioredoxin-like"/>
    <property type="match status" value="1"/>
</dbReference>
<keyword evidence="4" id="KW-0813">Transport</keyword>
<evidence type="ECO:0000256" key="2">
    <source>
        <dbReference type="ARBA" id="ARBA00007787"/>
    </source>
</evidence>
<dbReference type="PROSITE" id="PS51318">
    <property type="entry name" value="TAT"/>
    <property type="match status" value="1"/>
</dbReference>
<dbReference type="PROSITE" id="PS51257">
    <property type="entry name" value="PROKAR_LIPOPROTEIN"/>
    <property type="match status" value="1"/>
</dbReference>
<keyword evidence="7" id="KW-0676">Redox-active center</keyword>
<comment type="similarity">
    <text evidence="1">Belongs to the thioredoxin family. DsbA subfamily.</text>
</comment>
<keyword evidence="5" id="KW-0560">Oxidoreductase</keyword>
<evidence type="ECO:0000313" key="11">
    <source>
        <dbReference type="Proteomes" id="UP001430455"/>
    </source>
</evidence>
<feature type="region of interest" description="Disordered" evidence="8">
    <location>
        <begin position="27"/>
        <end position="74"/>
    </location>
</feature>
<keyword evidence="4" id="KW-0249">Electron transport</keyword>
<dbReference type="RefSeq" id="WP_220578903.1">
    <property type="nucleotide sequence ID" value="NZ_RKLT01000001.1"/>
</dbReference>
<dbReference type="AlphaFoldDB" id="A0AAW4P8M9"/>
<dbReference type="Pfam" id="PF13462">
    <property type="entry name" value="Thioredoxin_4"/>
    <property type="match status" value="1"/>
</dbReference>
<dbReference type="EMBL" id="RKLT01000001">
    <property type="protein sequence ID" value="MBX0294234.1"/>
    <property type="molecule type" value="Genomic_DNA"/>
</dbReference>
<name>A0AAW4P8M9_9EURY</name>
<evidence type="ECO:0000256" key="4">
    <source>
        <dbReference type="ARBA" id="ARBA00022982"/>
    </source>
</evidence>
<dbReference type="InterPro" id="IPR036249">
    <property type="entry name" value="Thioredoxin-like_sf"/>
</dbReference>
<protein>
    <submittedName>
        <fullName evidence="10">DsbA family protein</fullName>
    </submittedName>
</protein>
<comment type="caution">
    <text evidence="10">The sequence shown here is derived from an EMBL/GenBank/DDBJ whole genome shotgun (WGS) entry which is preliminary data.</text>
</comment>
<gene>
    <name evidence="10" type="ORF">EGH23_04975</name>
</gene>
<evidence type="ECO:0000256" key="6">
    <source>
        <dbReference type="ARBA" id="ARBA00023157"/>
    </source>
</evidence>
<evidence type="ECO:0000256" key="3">
    <source>
        <dbReference type="ARBA" id="ARBA00022729"/>
    </source>
</evidence>